<dbReference type="EMBL" id="DF820459">
    <property type="protein sequence ID" value="GAK53484.1"/>
    <property type="molecule type" value="Genomic_DNA"/>
</dbReference>
<name>A0A0S6W529_9BACT</name>
<protein>
    <submittedName>
        <fullName evidence="1">Uncharacterized protein</fullName>
    </submittedName>
</protein>
<gene>
    <name evidence="1" type="ORF">U14_04749</name>
</gene>
<sequence length="64" mass="7588">MNASYWFVKKFGRKKNARSATIGNVRKGETDKMPYSICAPQQLTSHRFFKPGGIYYLRYCWLLY</sequence>
<dbReference type="AlphaFoldDB" id="A0A0S6W529"/>
<keyword evidence="2" id="KW-1185">Reference proteome</keyword>
<dbReference type="HOGENOM" id="CLU_2858587_0_0_0"/>
<evidence type="ECO:0000313" key="2">
    <source>
        <dbReference type="Proteomes" id="UP000030700"/>
    </source>
</evidence>
<dbReference type="Proteomes" id="UP000030700">
    <property type="component" value="Unassembled WGS sequence"/>
</dbReference>
<organism evidence="1">
    <name type="scientific">Candidatus Moduliflexus flocculans</name>
    <dbReference type="NCBI Taxonomy" id="1499966"/>
    <lineage>
        <taxon>Bacteria</taxon>
        <taxon>Candidatus Moduliflexota</taxon>
        <taxon>Candidatus Moduliflexia</taxon>
        <taxon>Candidatus Moduliflexales</taxon>
        <taxon>Candidatus Moduliflexaceae</taxon>
    </lineage>
</organism>
<reference evidence="1" key="1">
    <citation type="journal article" date="2015" name="PeerJ">
        <title>First genomic representation of candidate bacterial phylum KSB3 points to enhanced environmental sensing as a trigger of wastewater bulking.</title>
        <authorList>
            <person name="Sekiguchi Y."/>
            <person name="Ohashi A."/>
            <person name="Parks D.H."/>
            <person name="Yamauchi T."/>
            <person name="Tyson G.W."/>
            <person name="Hugenholtz P."/>
        </authorList>
    </citation>
    <scope>NUCLEOTIDE SEQUENCE [LARGE SCALE GENOMIC DNA]</scope>
</reference>
<accession>A0A0S6W529</accession>
<proteinExistence type="predicted"/>
<evidence type="ECO:0000313" key="1">
    <source>
        <dbReference type="EMBL" id="GAK53484.1"/>
    </source>
</evidence>